<dbReference type="OrthoDB" id="3267823at2759"/>
<protein>
    <submittedName>
        <fullName evidence="1">Uncharacterized protein</fullName>
    </submittedName>
</protein>
<proteinExistence type="predicted"/>
<sequence>MDTQNLDSHVDVTVRRQIEEYREKSQGFPNPTTLRFGDYPLLLHILLSAFELESSDVGSCKSYLTKNLGLVPQLKSAYASNTFRQLRSLFSPDDFRRAPVTDMCGYSLSGSVNTSNNPQNPKYFFELPYQGDLPQLFKDTLNKYSESDIGDVAAKGAYDRSISVTQSSGMGKSRLVDEMSKLMFIIPVNPREAHTQGQNTTYSPADADLRTYFDHSENKSDNILQGEHAVFLSAFFGSVSPLAEKLSEGTAVEQA</sequence>
<reference evidence="1" key="1">
    <citation type="submission" date="2021-01" db="EMBL/GenBank/DDBJ databases">
        <authorList>
            <person name="Kaushik A."/>
        </authorList>
    </citation>
    <scope>NUCLEOTIDE SEQUENCE</scope>
    <source>
        <strain evidence="1">AG3-1AP</strain>
    </source>
</reference>
<dbReference type="AlphaFoldDB" id="A0A8H3DBM6"/>
<comment type="caution">
    <text evidence="1">The sequence shown here is derived from an EMBL/GenBank/DDBJ whole genome shotgun (WGS) entry which is preliminary data.</text>
</comment>
<evidence type="ECO:0000313" key="1">
    <source>
        <dbReference type="EMBL" id="CAE6519253.1"/>
    </source>
</evidence>
<dbReference type="EMBL" id="CAJMWV010006169">
    <property type="protein sequence ID" value="CAE6519253.1"/>
    <property type="molecule type" value="Genomic_DNA"/>
</dbReference>
<organism evidence="1 2">
    <name type="scientific">Rhizoctonia solani</name>
    <dbReference type="NCBI Taxonomy" id="456999"/>
    <lineage>
        <taxon>Eukaryota</taxon>
        <taxon>Fungi</taxon>
        <taxon>Dikarya</taxon>
        <taxon>Basidiomycota</taxon>
        <taxon>Agaricomycotina</taxon>
        <taxon>Agaricomycetes</taxon>
        <taxon>Cantharellales</taxon>
        <taxon>Ceratobasidiaceae</taxon>
        <taxon>Rhizoctonia</taxon>
    </lineage>
</organism>
<gene>
    <name evidence="1" type="ORF">RDB_LOCUS141891</name>
</gene>
<name>A0A8H3DBM6_9AGAM</name>
<evidence type="ECO:0000313" key="2">
    <source>
        <dbReference type="Proteomes" id="UP000663831"/>
    </source>
</evidence>
<dbReference type="Proteomes" id="UP000663831">
    <property type="component" value="Unassembled WGS sequence"/>
</dbReference>
<accession>A0A8H3DBM6</accession>